<reference evidence="1" key="2">
    <citation type="journal article" date="2022" name="New Phytol.">
        <title>Evolutionary transition to the ectomycorrhizal habit in the genomes of a hyperdiverse lineage of mushroom-forming fungi.</title>
        <authorList>
            <person name="Looney B."/>
            <person name="Miyauchi S."/>
            <person name="Morin E."/>
            <person name="Drula E."/>
            <person name="Courty P.E."/>
            <person name="Kohler A."/>
            <person name="Kuo A."/>
            <person name="LaButti K."/>
            <person name="Pangilinan J."/>
            <person name="Lipzen A."/>
            <person name="Riley R."/>
            <person name="Andreopoulos W."/>
            <person name="He G."/>
            <person name="Johnson J."/>
            <person name="Nolan M."/>
            <person name="Tritt A."/>
            <person name="Barry K.W."/>
            <person name="Grigoriev I.V."/>
            <person name="Nagy L.G."/>
            <person name="Hibbett D."/>
            <person name="Henrissat B."/>
            <person name="Matheny P.B."/>
            <person name="Labbe J."/>
            <person name="Martin F.M."/>
        </authorList>
    </citation>
    <scope>NUCLEOTIDE SEQUENCE</scope>
    <source>
        <strain evidence="1">FP105234-sp</strain>
    </source>
</reference>
<evidence type="ECO:0000313" key="2">
    <source>
        <dbReference type="Proteomes" id="UP000814033"/>
    </source>
</evidence>
<organism evidence="1 2">
    <name type="scientific">Auriscalpium vulgare</name>
    <dbReference type="NCBI Taxonomy" id="40419"/>
    <lineage>
        <taxon>Eukaryota</taxon>
        <taxon>Fungi</taxon>
        <taxon>Dikarya</taxon>
        <taxon>Basidiomycota</taxon>
        <taxon>Agaricomycotina</taxon>
        <taxon>Agaricomycetes</taxon>
        <taxon>Russulales</taxon>
        <taxon>Auriscalpiaceae</taxon>
        <taxon>Auriscalpium</taxon>
    </lineage>
</organism>
<protein>
    <submittedName>
        <fullName evidence="1">Uncharacterized protein</fullName>
    </submittedName>
</protein>
<name>A0ACB8RUL3_9AGAM</name>
<reference evidence="1" key="1">
    <citation type="submission" date="2021-02" db="EMBL/GenBank/DDBJ databases">
        <authorList>
            <consortium name="DOE Joint Genome Institute"/>
            <person name="Ahrendt S."/>
            <person name="Looney B.P."/>
            <person name="Miyauchi S."/>
            <person name="Morin E."/>
            <person name="Drula E."/>
            <person name="Courty P.E."/>
            <person name="Chicoki N."/>
            <person name="Fauchery L."/>
            <person name="Kohler A."/>
            <person name="Kuo A."/>
            <person name="Labutti K."/>
            <person name="Pangilinan J."/>
            <person name="Lipzen A."/>
            <person name="Riley R."/>
            <person name="Andreopoulos W."/>
            <person name="He G."/>
            <person name="Johnson J."/>
            <person name="Barry K.W."/>
            <person name="Grigoriev I.V."/>
            <person name="Nagy L."/>
            <person name="Hibbett D."/>
            <person name="Henrissat B."/>
            <person name="Matheny P.B."/>
            <person name="Labbe J."/>
            <person name="Martin F."/>
        </authorList>
    </citation>
    <scope>NUCLEOTIDE SEQUENCE</scope>
    <source>
        <strain evidence="1">FP105234-sp</strain>
    </source>
</reference>
<sequence>MLSDRELLALAKKQLGLEPEEYTDDDVPAAYLEELKAHLEDAPNDTNFSVELQAPDGRFVVCHEDGCDGEFVELWARPVAGGGRRDGFGSLSAYRSHAQLHPTHSAIRDSRVEAEAVAHSAVVAPTNVPSKTRSRPRPRPLHSAPLKKENTAPTTLASPVASSTRFMNSTPVKTEQTDSLSMSMTSVSSATTLPRKRKRKSEPMPLVKREPVNEVIDLSQDVEFIDLSSEPEFIDLTEDEPKRTPKRVKVKHEDDIVMKPLDLVNQRTPVTLPTSSAVGDVDDIRESLMDIQRQITSINAQIMRVRRKTNPSKADLTRLKTLQSRAAALEASKAQQNNLLPTLSRTHAEDVKPLLLAAKLKAERSEATIPQTPARVKPEPQASGSNVKLPPVATPAMKPPAAKINVNVRATPAPEPQPVASGSKAAALAEADNPFFPQHFPINPHLNPIPDDAYDEDAYDEDGDFRGMGKDKFAGPVAKADDIKQFLLAAGNAEQFNGDATLDEAVKKLDLPDIFTPLPGMEIALMPHQAIGVAWMLEKERSRDSGGCLADEMGLGKTVQTIATIVMNKPKKGVMKPTLIIAPVALLDQWQMEIEMKTNCGFKCLIYHGSSKPKKKEDVIKYDIVLTSYSTVSHEWPDPEEDVRREKKMKKKKTKKDKGDDFIVEDDDDRDWTKNFNKRKPPGLLLTIDWHRIVLDEGHNVRSRKTRVSRAVTQLDAIYRWVLTGTPIMNSLTDAYGILRFLRIRPWYDWQQFNVSIAKRERKDPQAAVHCLQAIYKTMQLRRTKETKMAGKRLIELPPIKVELTKLEFTAEERAVEKQTQAVFNNFLRAGTVLKNFRQVLVMLLRLRQICSHASLIQENGKAFIVLDEDDEGLSVEAGTELARARKLVSDNFVANMKHKRKQFALQRIAAEKESADAAVEEEECPICFDSLTLADAIVSPCTHIFCRDCILNVLNQARAEDPNEPRKLKAEERECPTCRSAISKDKIFSLSAFEPTDGDLIEATAPKEEPVVAAEKRFVQVDSDIEMLDDEEATPTKKDTKGKGKAKARPSKTRRSDAYDSEDDEEHTDLDDGLSDFIADDDEDEYEEQQAQRRLRKRLGKKRVMVIESEDESDVEEVLFGKPKFAHLPKEEIKLMPKFLPSTKMKHMMQLIMHWNKEHQDEKILVISQWTQALELVSDFLTENGNLHVKYQGDMNRKKRDAAVRVFMAKEKAQIMLMSTKCGGVGLNLTRANRVICLDLAWSEAVENQAWSRVHRLGQTRDVVIQRLVIAQTVEDRILALQLRKRALADGSLGEGTGKKIGSLTVKELTTLFGL</sequence>
<dbReference type="EMBL" id="MU275899">
    <property type="protein sequence ID" value="KAI0047735.1"/>
    <property type="molecule type" value="Genomic_DNA"/>
</dbReference>
<dbReference type="Proteomes" id="UP000814033">
    <property type="component" value="Unassembled WGS sequence"/>
</dbReference>
<keyword evidence="2" id="KW-1185">Reference proteome</keyword>
<gene>
    <name evidence="1" type="ORF">FA95DRAFT_1605864</name>
</gene>
<accession>A0ACB8RUL3</accession>
<comment type="caution">
    <text evidence="1">The sequence shown here is derived from an EMBL/GenBank/DDBJ whole genome shotgun (WGS) entry which is preliminary data.</text>
</comment>
<evidence type="ECO:0000313" key="1">
    <source>
        <dbReference type="EMBL" id="KAI0047735.1"/>
    </source>
</evidence>
<proteinExistence type="predicted"/>